<sequence>MDSIDINILKILQENARISNSEISSKINLSLSATGERIKKLENSGVIKQYTAILDNESLGEDLMAVMNVSLERPQFTEKFMNFIEKEDEILECLYTAGGYDYIIKIVTKNTYTLEKLLTRIKSVEGVLKTNTNVVLSMPKYHYSVNPDR</sequence>
<proteinExistence type="predicted"/>
<dbReference type="Gene3D" id="1.10.10.10">
    <property type="entry name" value="Winged helix-like DNA-binding domain superfamily/Winged helix DNA-binding domain"/>
    <property type="match status" value="1"/>
</dbReference>
<dbReference type="Pfam" id="PF01037">
    <property type="entry name" value="AsnC_trans_reg"/>
    <property type="match status" value="1"/>
</dbReference>
<dbReference type="InterPro" id="IPR019888">
    <property type="entry name" value="Tscrpt_reg_AsnC-like"/>
</dbReference>
<dbReference type="AlphaFoldDB" id="A0A1M5VTS5"/>
<dbReference type="GO" id="GO:0005829">
    <property type="term" value="C:cytosol"/>
    <property type="evidence" value="ECO:0007669"/>
    <property type="project" value="TreeGrafter"/>
</dbReference>
<dbReference type="EMBL" id="FQXM01000013">
    <property type="protein sequence ID" value="SHH78631.1"/>
    <property type="molecule type" value="Genomic_DNA"/>
</dbReference>
<dbReference type="PRINTS" id="PR00033">
    <property type="entry name" value="HTHASNC"/>
</dbReference>
<dbReference type="PROSITE" id="PS00519">
    <property type="entry name" value="HTH_ASNC_1"/>
    <property type="match status" value="1"/>
</dbReference>
<keyword evidence="3" id="KW-0804">Transcription</keyword>
<keyword evidence="6" id="KW-1185">Reference proteome</keyword>
<feature type="domain" description="HTH asnC-type" evidence="4">
    <location>
        <begin position="1"/>
        <end position="62"/>
    </location>
</feature>
<dbReference type="RefSeq" id="WP_073338746.1">
    <property type="nucleotide sequence ID" value="NZ_FQXM01000013.1"/>
</dbReference>
<dbReference type="Pfam" id="PF13412">
    <property type="entry name" value="HTH_24"/>
    <property type="match status" value="1"/>
</dbReference>
<dbReference type="Proteomes" id="UP000184447">
    <property type="component" value="Unassembled WGS sequence"/>
</dbReference>
<dbReference type="STRING" id="1121316.SAMN02745207_02483"/>
<dbReference type="InterPro" id="IPR019887">
    <property type="entry name" value="Tscrpt_reg_AsnC/Lrp_C"/>
</dbReference>
<name>A0A1M5VTS5_9CLOT</name>
<dbReference type="SUPFAM" id="SSF54909">
    <property type="entry name" value="Dimeric alpha+beta barrel"/>
    <property type="match status" value="1"/>
</dbReference>
<dbReference type="InterPro" id="IPR019885">
    <property type="entry name" value="Tscrpt_reg_HTH_AsnC-type_CS"/>
</dbReference>
<dbReference type="PANTHER" id="PTHR30154:SF34">
    <property type="entry name" value="TRANSCRIPTIONAL REGULATOR AZLB"/>
    <property type="match status" value="1"/>
</dbReference>
<keyword evidence="2" id="KW-0238">DNA-binding</keyword>
<evidence type="ECO:0000313" key="5">
    <source>
        <dbReference type="EMBL" id="SHH78631.1"/>
    </source>
</evidence>
<organism evidence="5 6">
    <name type="scientific">Clostridium grantii DSM 8605</name>
    <dbReference type="NCBI Taxonomy" id="1121316"/>
    <lineage>
        <taxon>Bacteria</taxon>
        <taxon>Bacillati</taxon>
        <taxon>Bacillota</taxon>
        <taxon>Clostridia</taxon>
        <taxon>Eubacteriales</taxon>
        <taxon>Clostridiaceae</taxon>
        <taxon>Clostridium</taxon>
    </lineage>
</organism>
<evidence type="ECO:0000256" key="2">
    <source>
        <dbReference type="ARBA" id="ARBA00023125"/>
    </source>
</evidence>
<keyword evidence="1" id="KW-0805">Transcription regulation</keyword>
<dbReference type="GO" id="GO:0043200">
    <property type="term" value="P:response to amino acid"/>
    <property type="evidence" value="ECO:0007669"/>
    <property type="project" value="TreeGrafter"/>
</dbReference>
<dbReference type="PANTHER" id="PTHR30154">
    <property type="entry name" value="LEUCINE-RESPONSIVE REGULATORY PROTEIN"/>
    <property type="match status" value="1"/>
</dbReference>
<dbReference type="OrthoDB" id="66249at2"/>
<dbReference type="InterPro" id="IPR036388">
    <property type="entry name" value="WH-like_DNA-bd_sf"/>
</dbReference>
<dbReference type="PROSITE" id="PS50956">
    <property type="entry name" value="HTH_ASNC_2"/>
    <property type="match status" value="1"/>
</dbReference>
<dbReference type="CDD" id="cd00090">
    <property type="entry name" value="HTH_ARSR"/>
    <property type="match status" value="1"/>
</dbReference>
<dbReference type="InterPro" id="IPR011008">
    <property type="entry name" value="Dimeric_a/b-barrel"/>
</dbReference>
<reference evidence="5 6" key="1">
    <citation type="submission" date="2016-11" db="EMBL/GenBank/DDBJ databases">
        <authorList>
            <person name="Jaros S."/>
            <person name="Januszkiewicz K."/>
            <person name="Wedrychowicz H."/>
        </authorList>
    </citation>
    <scope>NUCLEOTIDE SEQUENCE [LARGE SCALE GENOMIC DNA]</scope>
    <source>
        <strain evidence="5 6">DSM 8605</strain>
    </source>
</reference>
<dbReference type="SUPFAM" id="SSF46785">
    <property type="entry name" value="Winged helix' DNA-binding domain"/>
    <property type="match status" value="1"/>
</dbReference>
<gene>
    <name evidence="5" type="ORF">SAMN02745207_02483</name>
</gene>
<protein>
    <submittedName>
        <fullName evidence="5">Transcriptional regulator, AsnC family</fullName>
    </submittedName>
</protein>
<dbReference type="GO" id="GO:0043565">
    <property type="term" value="F:sequence-specific DNA binding"/>
    <property type="evidence" value="ECO:0007669"/>
    <property type="project" value="InterPro"/>
</dbReference>
<evidence type="ECO:0000313" key="6">
    <source>
        <dbReference type="Proteomes" id="UP000184447"/>
    </source>
</evidence>
<dbReference type="Gene3D" id="3.30.70.920">
    <property type="match status" value="1"/>
</dbReference>
<accession>A0A1M5VTS5</accession>
<dbReference type="SMART" id="SM00344">
    <property type="entry name" value="HTH_ASNC"/>
    <property type="match status" value="1"/>
</dbReference>
<dbReference type="InterPro" id="IPR000485">
    <property type="entry name" value="AsnC-type_HTH_dom"/>
</dbReference>
<evidence type="ECO:0000256" key="1">
    <source>
        <dbReference type="ARBA" id="ARBA00023015"/>
    </source>
</evidence>
<dbReference type="InterPro" id="IPR011991">
    <property type="entry name" value="ArsR-like_HTH"/>
</dbReference>
<evidence type="ECO:0000259" key="4">
    <source>
        <dbReference type="PROSITE" id="PS50956"/>
    </source>
</evidence>
<dbReference type="InterPro" id="IPR036390">
    <property type="entry name" value="WH_DNA-bd_sf"/>
</dbReference>
<evidence type="ECO:0000256" key="3">
    <source>
        <dbReference type="ARBA" id="ARBA00023163"/>
    </source>
</evidence>